<dbReference type="InterPro" id="IPR012302">
    <property type="entry name" value="Malic_NAD-bd"/>
</dbReference>
<evidence type="ECO:0000313" key="14">
    <source>
        <dbReference type="Proteomes" id="UP000002012"/>
    </source>
</evidence>
<dbReference type="InterPro" id="IPR002505">
    <property type="entry name" value="PTA_PTB"/>
</dbReference>
<evidence type="ECO:0000256" key="1">
    <source>
        <dbReference type="ARBA" id="ARBA00001936"/>
    </source>
</evidence>
<dbReference type="Pfam" id="PF00390">
    <property type="entry name" value="malic"/>
    <property type="match status" value="1"/>
</dbReference>
<dbReference type="Gene3D" id="3.40.50.10750">
    <property type="entry name" value="Isocitrate/Isopropylmalate dehydrogenase-like"/>
    <property type="match status" value="1"/>
</dbReference>
<evidence type="ECO:0000259" key="11">
    <source>
        <dbReference type="SMART" id="SM00919"/>
    </source>
</evidence>
<evidence type="ECO:0000256" key="2">
    <source>
        <dbReference type="ARBA" id="ARBA00001946"/>
    </source>
</evidence>
<dbReference type="PANTHER" id="PTHR43237:SF4">
    <property type="entry name" value="NADP-DEPENDENT MALIC ENZYME"/>
    <property type="match status" value="1"/>
</dbReference>
<evidence type="ECO:0000256" key="3">
    <source>
        <dbReference type="ARBA" id="ARBA00007686"/>
    </source>
</evidence>
<feature type="binding site" evidence="10">
    <location>
        <position position="290"/>
    </location>
    <ligand>
        <name>a divalent metal cation</name>
        <dbReference type="ChEBI" id="CHEBI:60240"/>
    </ligand>
</feature>
<evidence type="ECO:0000256" key="10">
    <source>
        <dbReference type="PIRSR" id="PIRSR036684-3"/>
    </source>
</evidence>
<feature type="binding site" evidence="9">
    <location>
        <position position="140"/>
    </location>
    <ligand>
        <name>a divalent metal cation</name>
        <dbReference type="ChEBI" id="CHEBI:60240"/>
    </ligand>
</feature>
<dbReference type="FunFam" id="3.40.50.10380:FF:000003">
    <property type="entry name" value="NADP-dependent malic enzyme"/>
    <property type="match status" value="1"/>
</dbReference>
<keyword evidence="7" id="KW-0511">Multifunctional enzyme</keyword>
<protein>
    <submittedName>
        <fullName evidence="13">Malic protein NAD-binding protein</fullName>
    </submittedName>
</protein>
<dbReference type="eggNOG" id="COG0280">
    <property type="taxonomic scope" value="Bacteria"/>
</dbReference>
<dbReference type="STRING" id="522772.Dacet_1531"/>
<dbReference type="EMBL" id="CP001968">
    <property type="protein sequence ID" value="ADD68300.1"/>
    <property type="molecule type" value="Genomic_DNA"/>
</dbReference>
<feature type="binding site" evidence="10">
    <location>
        <position position="165"/>
    </location>
    <ligand>
        <name>a divalent metal cation</name>
        <dbReference type="ChEBI" id="CHEBI:60240"/>
    </ligand>
</feature>
<dbReference type="PANTHER" id="PTHR43237">
    <property type="entry name" value="NADP-DEPENDENT MALIC ENZYME"/>
    <property type="match status" value="1"/>
</dbReference>
<gene>
    <name evidence="13" type="ordered locus">Dacet_1531</name>
</gene>
<keyword evidence="5 9" id="KW-0479">Metal-binding</keyword>
<dbReference type="GO" id="GO:0016746">
    <property type="term" value="F:acyltransferase activity"/>
    <property type="evidence" value="ECO:0007669"/>
    <property type="project" value="InterPro"/>
</dbReference>
<evidence type="ECO:0000256" key="9">
    <source>
        <dbReference type="PIRSR" id="PIRSR036684-2"/>
    </source>
</evidence>
<dbReference type="InterPro" id="IPR046346">
    <property type="entry name" value="Aminoacid_DH-like_N_sf"/>
</dbReference>
<feature type="active site" description="Proton acceptor" evidence="8">
    <location>
        <position position="97"/>
    </location>
</feature>
<dbReference type="InterPro" id="IPR045213">
    <property type="entry name" value="Malic_NAD-bd_bact_type"/>
</dbReference>
<dbReference type="InterPro" id="IPR012301">
    <property type="entry name" value="Malic_N_dom"/>
</dbReference>
<dbReference type="GO" id="GO:0004470">
    <property type="term" value="F:malic enzyme activity"/>
    <property type="evidence" value="ECO:0007669"/>
    <property type="project" value="InterPro"/>
</dbReference>
<feature type="domain" description="Malic enzyme NAD-binding" evidence="11">
    <location>
        <begin position="166"/>
        <end position="403"/>
    </location>
</feature>
<dbReference type="PIRSF" id="PIRSF036684">
    <property type="entry name" value="ME_PTA"/>
    <property type="match status" value="1"/>
</dbReference>
<keyword evidence="6" id="KW-0560">Oxidoreductase</keyword>
<dbReference type="Pfam" id="PF01515">
    <property type="entry name" value="PTA_PTB"/>
    <property type="match status" value="1"/>
</dbReference>
<dbReference type="PROSITE" id="PS00331">
    <property type="entry name" value="MALIC_ENZYMES"/>
    <property type="match status" value="1"/>
</dbReference>
<dbReference type="Gene3D" id="3.40.50.720">
    <property type="entry name" value="NAD(P)-binding Rossmann-like Domain"/>
    <property type="match status" value="1"/>
</dbReference>
<keyword evidence="10" id="KW-0521">NADP</keyword>
<dbReference type="InterPro" id="IPR036291">
    <property type="entry name" value="NAD(P)-bd_dom_sf"/>
</dbReference>
<dbReference type="SMART" id="SM00919">
    <property type="entry name" value="Malic_M"/>
    <property type="match status" value="1"/>
</dbReference>
<dbReference type="SUPFAM" id="SSF53223">
    <property type="entry name" value="Aminoacid dehydrogenase-like, N-terminal domain"/>
    <property type="match status" value="1"/>
</dbReference>
<comment type="cofactor">
    <cofactor evidence="1">
        <name>Mn(2+)</name>
        <dbReference type="ChEBI" id="CHEBI:29035"/>
    </cofactor>
</comment>
<evidence type="ECO:0000256" key="7">
    <source>
        <dbReference type="ARBA" id="ARBA00023268"/>
    </source>
</evidence>
<feature type="binding site" evidence="10">
    <location>
        <begin position="79"/>
        <end position="86"/>
    </location>
    <ligand>
        <name>NADP(+)</name>
        <dbReference type="ChEBI" id="CHEBI:58349"/>
    </ligand>
</feature>
<dbReference type="SUPFAM" id="SSF53659">
    <property type="entry name" value="Isocitrate/Isopropylmalate dehydrogenase-like"/>
    <property type="match status" value="1"/>
</dbReference>
<name>D4H8F1_DENA2</name>
<dbReference type="Gene3D" id="3.40.50.10950">
    <property type="match status" value="1"/>
</dbReference>
<dbReference type="InParanoid" id="D4H8F1"/>
<dbReference type="HOGENOM" id="CLU_012366_1_1_0"/>
<dbReference type="OrthoDB" id="9805787at2"/>
<dbReference type="FunFam" id="3.40.50.720:FF:000095">
    <property type="entry name" value="NADP-dependent malic enzyme"/>
    <property type="match status" value="1"/>
</dbReference>
<dbReference type="GO" id="GO:0016616">
    <property type="term" value="F:oxidoreductase activity, acting on the CH-OH group of donors, NAD or NADP as acceptor"/>
    <property type="evidence" value="ECO:0007669"/>
    <property type="project" value="InterPro"/>
</dbReference>
<reference evidence="13 14" key="1">
    <citation type="journal article" date="2010" name="Stand. Genomic Sci.">
        <title>Complete genome sequence of Denitrovibrio acetiphilus type strain (N2460).</title>
        <authorList>
            <person name="Kiss H."/>
            <person name="Lang E."/>
            <person name="Lapidus A."/>
            <person name="Copeland A."/>
            <person name="Nolan M."/>
            <person name="Glavina Del Rio T."/>
            <person name="Chen F."/>
            <person name="Lucas S."/>
            <person name="Tice H."/>
            <person name="Cheng J.F."/>
            <person name="Han C."/>
            <person name="Goodwin L."/>
            <person name="Pitluck S."/>
            <person name="Liolios K."/>
            <person name="Pati A."/>
            <person name="Ivanova N."/>
            <person name="Mavromatis K."/>
            <person name="Chen A."/>
            <person name="Palaniappan K."/>
            <person name="Land M."/>
            <person name="Hauser L."/>
            <person name="Chang Y.J."/>
            <person name="Jeffries C.D."/>
            <person name="Detter J.C."/>
            <person name="Brettin T."/>
            <person name="Spring S."/>
            <person name="Rohde M."/>
            <person name="Goker M."/>
            <person name="Woyke T."/>
            <person name="Bristow J."/>
            <person name="Eisen J.A."/>
            <person name="Markowitz V."/>
            <person name="Hugenholtz P."/>
            <person name="Kyrpides N.C."/>
            <person name="Klenk H.P."/>
        </authorList>
    </citation>
    <scope>NUCLEOTIDE SEQUENCE [LARGE SCALE GENOMIC DNA]</scope>
    <source>
        <strain evidence="14">DSM 12809 / NBRC 114555 / N2460</strain>
    </source>
</reference>
<dbReference type="GO" id="GO:0046872">
    <property type="term" value="F:metal ion binding"/>
    <property type="evidence" value="ECO:0007669"/>
    <property type="project" value="UniProtKB-KW"/>
</dbReference>
<evidence type="ECO:0000256" key="4">
    <source>
        <dbReference type="ARBA" id="ARBA00008756"/>
    </source>
</evidence>
<dbReference type="InterPro" id="IPR042113">
    <property type="entry name" value="P_AcTrfase_dom1"/>
</dbReference>
<feature type="binding site" evidence="9">
    <location>
        <position position="139"/>
    </location>
    <ligand>
        <name>a divalent metal cation</name>
        <dbReference type="ChEBI" id="CHEBI:60240"/>
    </ligand>
</feature>
<dbReference type="FunCoup" id="D4H8F1">
    <property type="interactions" value="331"/>
</dbReference>
<organism evidence="13 14">
    <name type="scientific">Denitrovibrio acetiphilus (strain DSM 12809 / NBRC 114555 / N2460)</name>
    <dbReference type="NCBI Taxonomy" id="522772"/>
    <lineage>
        <taxon>Bacteria</taxon>
        <taxon>Pseudomonadati</taxon>
        <taxon>Deferribacterota</taxon>
        <taxon>Deferribacteres</taxon>
        <taxon>Deferribacterales</taxon>
        <taxon>Geovibrionaceae</taxon>
        <taxon>Denitrovibrio</taxon>
    </lineage>
</organism>
<dbReference type="PaxDb" id="522772-Dacet_1531"/>
<dbReference type="InterPro" id="IPR015884">
    <property type="entry name" value="Malic_enzyme_CS"/>
</dbReference>
<dbReference type="Gene3D" id="3.40.50.10380">
    <property type="entry name" value="Malic enzyme, N-terminal domain"/>
    <property type="match status" value="1"/>
</dbReference>
<evidence type="ECO:0000259" key="12">
    <source>
        <dbReference type="SMART" id="SM01274"/>
    </source>
</evidence>
<dbReference type="KEGG" id="dap:Dacet_1531"/>
<dbReference type="InterPro" id="IPR042112">
    <property type="entry name" value="P_AcTrfase_dom2"/>
</dbReference>
<dbReference type="SMART" id="SM01274">
    <property type="entry name" value="malic"/>
    <property type="match status" value="1"/>
</dbReference>
<dbReference type="Proteomes" id="UP000002012">
    <property type="component" value="Chromosome"/>
</dbReference>
<feature type="domain" description="Malic enzyme N-terminal" evidence="12">
    <location>
        <begin position="21"/>
        <end position="154"/>
    </location>
</feature>
<dbReference type="InterPro" id="IPR012188">
    <property type="entry name" value="ME_PTA"/>
</dbReference>
<dbReference type="SUPFAM" id="SSF51735">
    <property type="entry name" value="NAD(P)-binding Rossmann-fold domains"/>
    <property type="match status" value="1"/>
</dbReference>
<dbReference type="RefSeq" id="WP_013010814.1">
    <property type="nucleotide sequence ID" value="NC_013943.1"/>
</dbReference>
<evidence type="ECO:0000256" key="6">
    <source>
        <dbReference type="ARBA" id="ARBA00023002"/>
    </source>
</evidence>
<dbReference type="Pfam" id="PF03949">
    <property type="entry name" value="Malic_M"/>
    <property type="match status" value="1"/>
</dbReference>
<sequence length="761" mass="83773">MSNNKKVTREEALEYHKYPRNGKIEVTPIKPCYTQRDLSLAYTPGVAEPCREIEANPELVYDYTSKGNLVAVVSNGTAVLGLGNIGAAAGKPVMEGKGVLFKRFADVDVFDIEINSQNPDDVIKACELMEPTFGGINLEDIKAPDCFYIEETLKEKLNIPVFHDDQHGTAIIAVAALINALDLINKKIGDIKIVINGAGAAGIAIGKLIILLGGKQENIYMCDTKGVIYTGRKEGMNKYKEEFAVDTDKRSLDDAMDGADVFLGLSVKGAVDKQMIKKMSRSPIIMAMANPDPEITPEEVAEVRGDAIMATGRSDYPNQVNNVLGFPFIFRGALDVRAKAINEEMKLAAVHALAELARQDVPETVCKAYGVNKIEYGPDYIIPKPFDPRVLTWVAPAVAKAAIDSGVAQKEIPSFEKYKDYLESRLSFAKEFTRHIISVAKQKPQRLVFPEGEHEKILRAASKLVDENIAMPILLGNPDRICEIAEKNNIDLRDITIINPSQSEKLDTYTKQIFELRNRKGMTEEEARRLLVRINDYYGAMMIANGDADCLLNGFARNYPDAIKPLMELLPLQEGYTSPSGAYFMVFRDRIVLCADTTVNIDPDADVLAQIAVQSADTCAKFEIEPKVAMISFSNFGSVRTPRTAKIREAVQMVKNKYPNLIIDGEMQADSALYRPIVDDAFPFSDIKGDASVLVFPNLEAGNSAYKLLWRLGGGIAIGPILQGFQSSVHVLQRGVDVNEIVNLAAIAVVDATEKAKQKHK</sequence>
<proteinExistence type="inferred from homology"/>
<dbReference type="AlphaFoldDB" id="D4H8F1"/>
<keyword evidence="14" id="KW-1185">Reference proteome</keyword>
<dbReference type="GO" id="GO:0006108">
    <property type="term" value="P:malate metabolic process"/>
    <property type="evidence" value="ECO:0007669"/>
    <property type="project" value="InterPro"/>
</dbReference>
<dbReference type="eggNOG" id="COG0281">
    <property type="taxonomic scope" value="Bacteria"/>
</dbReference>
<evidence type="ECO:0000256" key="5">
    <source>
        <dbReference type="ARBA" id="ARBA00022723"/>
    </source>
</evidence>
<comment type="similarity">
    <text evidence="3">In the N-terminal section; belongs to the malic enzymes family.</text>
</comment>
<evidence type="ECO:0000256" key="8">
    <source>
        <dbReference type="PIRSR" id="PIRSR036684-1"/>
    </source>
</evidence>
<comment type="cofactor">
    <cofactor evidence="2">
        <name>Mg(2+)</name>
        <dbReference type="ChEBI" id="CHEBI:18420"/>
    </cofactor>
</comment>
<dbReference type="InterPro" id="IPR051674">
    <property type="entry name" value="Malate_Decarboxylase"/>
</dbReference>
<dbReference type="InterPro" id="IPR037062">
    <property type="entry name" value="Malic_N_dom_sf"/>
</dbReference>
<evidence type="ECO:0000313" key="13">
    <source>
        <dbReference type="EMBL" id="ADD68300.1"/>
    </source>
</evidence>
<comment type="similarity">
    <text evidence="4">In the C-terminal section; belongs to the phosphate acetyltransferase and butyryltransferase family.</text>
</comment>
<dbReference type="GO" id="GO:0051287">
    <property type="term" value="F:NAD binding"/>
    <property type="evidence" value="ECO:0007669"/>
    <property type="project" value="InterPro"/>
</dbReference>
<accession>D4H8F1</accession>
<dbReference type="CDD" id="cd05311">
    <property type="entry name" value="NAD_bind_2_malic_enz"/>
    <property type="match status" value="1"/>
</dbReference>